<feature type="compositionally biased region" description="Pro residues" evidence="1">
    <location>
        <begin position="175"/>
        <end position="198"/>
    </location>
</feature>
<keyword evidence="4" id="KW-1185">Reference proteome</keyword>
<feature type="region of interest" description="Disordered" evidence="1">
    <location>
        <begin position="1"/>
        <end position="49"/>
    </location>
</feature>
<protein>
    <recommendedName>
        <fullName evidence="2">VQ domain-containing protein</fullName>
    </recommendedName>
</protein>
<dbReference type="Proteomes" id="UP000541444">
    <property type="component" value="Unassembled WGS sequence"/>
</dbReference>
<sequence length="235" mass="26181">MDNSNYSRDRHNEHLGVNKIGKNIRKSPLHQPNYGNVNKPQPPQPHVYNISKNDFRNIVQQLTGSPSHNQPPPRPTHNPPRPPSMRLQRIRPPPLTPITRPPPYMAPPPLPMQPGPSPRFNNNNYGRSAPMGQQQPLLLPLQHRSPRGDAVWANTAESPISQYMRYLQNSMMEPSPRPPQGPPQPHMPGLLPTPPGNVPFPSSRGNGLSLANTPFPSPRGNGPSHTDDGDWRSQL</sequence>
<dbReference type="EMBL" id="JACGCM010002763">
    <property type="protein sequence ID" value="KAF6136105.1"/>
    <property type="molecule type" value="Genomic_DNA"/>
</dbReference>
<feature type="region of interest" description="Disordered" evidence="1">
    <location>
        <begin position="62"/>
        <end position="129"/>
    </location>
</feature>
<dbReference type="Pfam" id="PF05678">
    <property type="entry name" value="VQ"/>
    <property type="match status" value="1"/>
</dbReference>
<evidence type="ECO:0000313" key="3">
    <source>
        <dbReference type="EMBL" id="KAF6136105.1"/>
    </source>
</evidence>
<accession>A0A7J7L0F2</accession>
<evidence type="ECO:0000259" key="2">
    <source>
        <dbReference type="Pfam" id="PF05678"/>
    </source>
</evidence>
<organism evidence="3 4">
    <name type="scientific">Kingdonia uniflora</name>
    <dbReference type="NCBI Taxonomy" id="39325"/>
    <lineage>
        <taxon>Eukaryota</taxon>
        <taxon>Viridiplantae</taxon>
        <taxon>Streptophyta</taxon>
        <taxon>Embryophyta</taxon>
        <taxon>Tracheophyta</taxon>
        <taxon>Spermatophyta</taxon>
        <taxon>Magnoliopsida</taxon>
        <taxon>Ranunculales</taxon>
        <taxon>Circaeasteraceae</taxon>
        <taxon>Kingdonia</taxon>
    </lineage>
</organism>
<proteinExistence type="predicted"/>
<feature type="region of interest" description="Disordered" evidence="1">
    <location>
        <begin position="171"/>
        <end position="235"/>
    </location>
</feature>
<gene>
    <name evidence="3" type="ORF">GIB67_000509</name>
</gene>
<dbReference type="PRINTS" id="PR01217">
    <property type="entry name" value="PRICHEXTENSN"/>
</dbReference>
<dbReference type="OrthoDB" id="783585at2759"/>
<comment type="caution">
    <text evidence="3">The sequence shown here is derived from an EMBL/GenBank/DDBJ whole genome shotgun (WGS) entry which is preliminary data.</text>
</comment>
<name>A0A7J7L0F2_9MAGN</name>
<feature type="compositionally biased region" description="Pro residues" evidence="1">
    <location>
        <begin position="69"/>
        <end position="83"/>
    </location>
</feature>
<feature type="compositionally biased region" description="Basic and acidic residues" evidence="1">
    <location>
        <begin position="225"/>
        <end position="235"/>
    </location>
</feature>
<evidence type="ECO:0000256" key="1">
    <source>
        <dbReference type="SAM" id="MobiDB-lite"/>
    </source>
</evidence>
<feature type="domain" description="VQ" evidence="2">
    <location>
        <begin position="42"/>
        <end position="68"/>
    </location>
</feature>
<feature type="compositionally biased region" description="Polar residues" evidence="1">
    <location>
        <begin position="203"/>
        <end position="214"/>
    </location>
</feature>
<dbReference type="PANTHER" id="PTHR33783">
    <property type="entry name" value="PROTEIN HAIKU1"/>
    <property type="match status" value="1"/>
</dbReference>
<dbReference type="AlphaFoldDB" id="A0A7J7L0F2"/>
<reference evidence="3 4" key="1">
    <citation type="journal article" date="2020" name="IScience">
        <title>Genome Sequencing of the Endangered Kingdonia uniflora (Circaeasteraceae, Ranunculales) Reveals Potential Mechanisms of Evolutionary Specialization.</title>
        <authorList>
            <person name="Sun Y."/>
            <person name="Deng T."/>
            <person name="Zhang A."/>
            <person name="Moore M.J."/>
            <person name="Landis J.B."/>
            <person name="Lin N."/>
            <person name="Zhang H."/>
            <person name="Zhang X."/>
            <person name="Huang J."/>
            <person name="Zhang X."/>
            <person name="Sun H."/>
            <person name="Wang H."/>
        </authorList>
    </citation>
    <scope>NUCLEOTIDE SEQUENCE [LARGE SCALE GENOMIC DNA]</scope>
    <source>
        <strain evidence="3">TB1705</strain>
        <tissue evidence="3">Leaf</tissue>
    </source>
</reference>
<feature type="compositionally biased region" description="Pro residues" evidence="1">
    <location>
        <begin position="91"/>
        <end position="117"/>
    </location>
</feature>
<evidence type="ECO:0000313" key="4">
    <source>
        <dbReference type="Proteomes" id="UP000541444"/>
    </source>
</evidence>
<dbReference type="PANTHER" id="PTHR33783:SF1">
    <property type="entry name" value="PROTEIN HAIKU1"/>
    <property type="match status" value="1"/>
</dbReference>
<feature type="compositionally biased region" description="Basic and acidic residues" evidence="1">
    <location>
        <begin position="7"/>
        <end position="16"/>
    </location>
</feature>
<dbReference type="InterPro" id="IPR039612">
    <property type="entry name" value="VQ_5/9/14"/>
</dbReference>
<dbReference type="InterPro" id="IPR008889">
    <property type="entry name" value="VQ"/>
</dbReference>